<dbReference type="InterPro" id="IPR036388">
    <property type="entry name" value="WH-like_DNA-bd_sf"/>
</dbReference>
<dbReference type="Gene3D" id="1.10.10.10">
    <property type="entry name" value="Winged helix-like DNA-binding domain superfamily/Winged helix DNA-binding domain"/>
    <property type="match status" value="1"/>
</dbReference>
<dbReference type="GO" id="GO:0003700">
    <property type="term" value="F:DNA-binding transcription factor activity"/>
    <property type="evidence" value="ECO:0007669"/>
    <property type="project" value="InterPro"/>
</dbReference>
<dbReference type="EMBL" id="BARS01004566">
    <property type="protein sequence ID" value="GAF80202.1"/>
    <property type="molecule type" value="Genomic_DNA"/>
</dbReference>
<comment type="caution">
    <text evidence="2">The sequence shown here is derived from an EMBL/GenBank/DDBJ whole genome shotgun (WGS) entry which is preliminary data.</text>
</comment>
<organism evidence="2">
    <name type="scientific">marine sediment metagenome</name>
    <dbReference type="NCBI Taxonomy" id="412755"/>
    <lineage>
        <taxon>unclassified sequences</taxon>
        <taxon>metagenomes</taxon>
        <taxon>ecological metagenomes</taxon>
    </lineage>
</organism>
<protein>
    <recommendedName>
        <fullName evidence="1">HTH marR-type domain-containing protein</fullName>
    </recommendedName>
</protein>
<dbReference type="InterPro" id="IPR000835">
    <property type="entry name" value="HTH_MarR-typ"/>
</dbReference>
<dbReference type="SUPFAM" id="SSF46785">
    <property type="entry name" value="Winged helix' DNA-binding domain"/>
    <property type="match status" value="1"/>
</dbReference>
<gene>
    <name evidence="2" type="ORF">S01H1_08926</name>
</gene>
<sequence length="99" mass="11303">IAGLLNRMEKDGLVRRVPKRKGHPFTEVKLTAKGREACDPGVEVYKKLITGLVSDMSEEEQQHLQKVMAGLRDKMMQEIHMELKKPAGYPPDEPIHVIW</sequence>
<accession>X0SWA0</accession>
<name>X0SWA0_9ZZZZ</name>
<reference evidence="2" key="1">
    <citation type="journal article" date="2014" name="Front. Microbiol.">
        <title>High frequency of phylogenetically diverse reductive dehalogenase-homologous genes in deep subseafloor sedimentary metagenomes.</title>
        <authorList>
            <person name="Kawai M."/>
            <person name="Futagami T."/>
            <person name="Toyoda A."/>
            <person name="Takaki Y."/>
            <person name="Nishi S."/>
            <person name="Hori S."/>
            <person name="Arai W."/>
            <person name="Tsubouchi T."/>
            <person name="Morono Y."/>
            <person name="Uchiyama I."/>
            <person name="Ito T."/>
            <person name="Fujiyama A."/>
            <person name="Inagaki F."/>
            <person name="Takami H."/>
        </authorList>
    </citation>
    <scope>NUCLEOTIDE SEQUENCE</scope>
    <source>
        <strain evidence="2">Expedition CK06-06</strain>
    </source>
</reference>
<evidence type="ECO:0000313" key="2">
    <source>
        <dbReference type="EMBL" id="GAF80202.1"/>
    </source>
</evidence>
<feature type="non-terminal residue" evidence="2">
    <location>
        <position position="1"/>
    </location>
</feature>
<proteinExistence type="predicted"/>
<feature type="domain" description="HTH marR-type" evidence="1">
    <location>
        <begin position="1"/>
        <end position="73"/>
    </location>
</feature>
<evidence type="ECO:0000259" key="1">
    <source>
        <dbReference type="PROSITE" id="PS50995"/>
    </source>
</evidence>
<dbReference type="PROSITE" id="PS50995">
    <property type="entry name" value="HTH_MARR_2"/>
    <property type="match status" value="1"/>
</dbReference>
<dbReference type="AlphaFoldDB" id="X0SWA0"/>
<dbReference type="InterPro" id="IPR036390">
    <property type="entry name" value="WH_DNA-bd_sf"/>
</dbReference>